<dbReference type="GO" id="GO:0008170">
    <property type="term" value="F:N-methyltransferase activity"/>
    <property type="evidence" value="ECO:0007669"/>
    <property type="project" value="InterPro"/>
</dbReference>
<evidence type="ECO:0000313" key="6">
    <source>
        <dbReference type="EMBL" id="VYT54118.1"/>
    </source>
</evidence>
<accession>A0A6N2XLG3</accession>
<dbReference type="GO" id="GO:0003677">
    <property type="term" value="F:DNA binding"/>
    <property type="evidence" value="ECO:0007669"/>
    <property type="project" value="InterPro"/>
</dbReference>
<sequence>MELDKIYNEDCIEGMKRIPSDSINAIITDPPYCIGTTSNGKKGSYNDNNLIKPFFEILFKEWVRVCKEGAELYINTDWRTYPFLYPILQKYFQVKNLIVWDYEWIKAGSHYRFSHEFIIYAVKGEAKRRFSASERDVWRIRPINFTSPDKLHNAQKPLELIDKMIRNSSVEGDIILDCFSGSGTTAVACINNNRHYICFEIDESYFQISLDRIRNVFSEPKLEM</sequence>
<protein>
    <recommendedName>
        <fullName evidence="4">Methyltransferase</fullName>
        <ecNumber evidence="4">2.1.1.-</ecNumber>
    </recommendedName>
</protein>
<feature type="domain" description="DNA methylase N-4/N-6" evidence="5">
    <location>
        <begin position="23"/>
        <end position="209"/>
    </location>
</feature>
<dbReference type="PRINTS" id="PR00508">
    <property type="entry name" value="S21N4MTFRASE"/>
</dbReference>
<evidence type="ECO:0000256" key="4">
    <source>
        <dbReference type="RuleBase" id="RU362026"/>
    </source>
</evidence>
<dbReference type="SUPFAM" id="SSF53335">
    <property type="entry name" value="S-adenosyl-L-methionine-dependent methyltransferases"/>
    <property type="match status" value="1"/>
</dbReference>
<evidence type="ECO:0000256" key="2">
    <source>
        <dbReference type="ARBA" id="ARBA00022603"/>
    </source>
</evidence>
<dbReference type="InterPro" id="IPR002941">
    <property type="entry name" value="DNA_methylase_N4/N6"/>
</dbReference>
<dbReference type="EMBL" id="CACRSU010000051">
    <property type="protein sequence ID" value="VYT54118.1"/>
    <property type="molecule type" value="Genomic_DNA"/>
</dbReference>
<dbReference type="InterPro" id="IPR002052">
    <property type="entry name" value="DNA_methylase_N6_adenine_CS"/>
</dbReference>
<evidence type="ECO:0000256" key="1">
    <source>
        <dbReference type="ARBA" id="ARBA00006594"/>
    </source>
</evidence>
<keyword evidence="2 6" id="KW-0489">Methyltransferase</keyword>
<dbReference type="PROSITE" id="PS00092">
    <property type="entry name" value="N6_MTASE"/>
    <property type="match status" value="1"/>
</dbReference>
<keyword evidence="3 6" id="KW-0808">Transferase</keyword>
<dbReference type="GO" id="GO:0032259">
    <property type="term" value="P:methylation"/>
    <property type="evidence" value="ECO:0007669"/>
    <property type="project" value="UniProtKB-KW"/>
</dbReference>
<dbReference type="Pfam" id="PF01555">
    <property type="entry name" value="N6_N4_Mtase"/>
    <property type="match status" value="1"/>
</dbReference>
<dbReference type="EC" id="2.1.1.-" evidence="4"/>
<evidence type="ECO:0000256" key="3">
    <source>
        <dbReference type="ARBA" id="ARBA00022679"/>
    </source>
</evidence>
<dbReference type="RefSeq" id="WP_138291682.1">
    <property type="nucleotide sequence ID" value="NZ_BAABZC010000002.1"/>
</dbReference>
<name>A0A6N2XLG3_9BACE</name>
<dbReference type="AlphaFoldDB" id="A0A6N2XLG3"/>
<gene>
    <name evidence="6" type="primary">yhdJ</name>
    <name evidence="6" type="ORF">BILFYP9_04999</name>
</gene>
<reference evidence="6" key="1">
    <citation type="submission" date="2019-11" db="EMBL/GenBank/DDBJ databases">
        <authorList>
            <person name="Feng L."/>
        </authorList>
    </citation>
    <scope>NUCLEOTIDE SEQUENCE</scope>
    <source>
        <strain evidence="6">BintestinalisLFYP9</strain>
    </source>
</reference>
<evidence type="ECO:0000259" key="5">
    <source>
        <dbReference type="Pfam" id="PF01555"/>
    </source>
</evidence>
<dbReference type="InterPro" id="IPR029063">
    <property type="entry name" value="SAM-dependent_MTases_sf"/>
</dbReference>
<organism evidence="6">
    <name type="scientific">Bacteroides intestinalis</name>
    <dbReference type="NCBI Taxonomy" id="329854"/>
    <lineage>
        <taxon>Bacteria</taxon>
        <taxon>Pseudomonadati</taxon>
        <taxon>Bacteroidota</taxon>
        <taxon>Bacteroidia</taxon>
        <taxon>Bacteroidales</taxon>
        <taxon>Bacteroidaceae</taxon>
        <taxon>Bacteroides</taxon>
    </lineage>
</organism>
<comment type="similarity">
    <text evidence="1 4">Belongs to the N(4)/N(6)-methyltransferase family.</text>
</comment>
<dbReference type="InterPro" id="IPR001091">
    <property type="entry name" value="RM_Methyltransferase"/>
</dbReference>
<dbReference type="Gene3D" id="3.40.50.150">
    <property type="entry name" value="Vaccinia Virus protein VP39"/>
    <property type="match status" value="1"/>
</dbReference>
<proteinExistence type="inferred from homology"/>